<evidence type="ECO:0000313" key="4">
    <source>
        <dbReference type="Proteomes" id="UP000643405"/>
    </source>
</evidence>
<keyword evidence="2" id="KW-0732">Signal</keyword>
<sequence>MFNTIRIAALSALVGLGALAGAPAVAQAEGIYLNMGGHDGARFGVQYHGGGPRWHQPRQDRRWQQPRPDHHWQRGCTPNRAVDKAERMGLRWARVVDVNRNTIKVAGRKFHHRTTVTFAKAPNCPVVRW</sequence>
<feature type="region of interest" description="Disordered" evidence="1">
    <location>
        <begin position="52"/>
        <end position="72"/>
    </location>
</feature>
<gene>
    <name evidence="3" type="ORF">ICI42_08180</name>
</gene>
<keyword evidence="4" id="KW-1185">Reference proteome</keyword>
<protein>
    <recommendedName>
        <fullName evidence="5">Antifreeze protein</fullName>
    </recommendedName>
</protein>
<evidence type="ECO:0008006" key="5">
    <source>
        <dbReference type="Google" id="ProtNLM"/>
    </source>
</evidence>
<reference evidence="3" key="1">
    <citation type="submission" date="2020-09" db="EMBL/GenBank/DDBJ databases">
        <title>Genome seq and assembly of Tianweitania sp.</title>
        <authorList>
            <person name="Chhetri G."/>
        </authorList>
    </citation>
    <scope>NUCLEOTIDE SEQUENCE</scope>
    <source>
        <strain evidence="3">Rool2</strain>
    </source>
</reference>
<dbReference type="EMBL" id="JACVVX010000002">
    <property type="protein sequence ID" value="MBD0414629.1"/>
    <property type="molecule type" value="Genomic_DNA"/>
</dbReference>
<feature type="compositionally biased region" description="Basic and acidic residues" evidence="1">
    <location>
        <begin position="57"/>
        <end position="72"/>
    </location>
</feature>
<organism evidence="3 4">
    <name type="scientific">Oryzicola mucosus</name>
    <dbReference type="NCBI Taxonomy" id="2767425"/>
    <lineage>
        <taxon>Bacteria</taxon>
        <taxon>Pseudomonadati</taxon>
        <taxon>Pseudomonadota</taxon>
        <taxon>Alphaproteobacteria</taxon>
        <taxon>Hyphomicrobiales</taxon>
        <taxon>Phyllobacteriaceae</taxon>
        <taxon>Oryzicola</taxon>
    </lineage>
</organism>
<name>A0A8J6PSZ6_9HYPH</name>
<feature type="signal peptide" evidence="2">
    <location>
        <begin position="1"/>
        <end position="28"/>
    </location>
</feature>
<accession>A0A8J6PSZ6</accession>
<proteinExistence type="predicted"/>
<dbReference type="Proteomes" id="UP000643405">
    <property type="component" value="Unassembled WGS sequence"/>
</dbReference>
<dbReference type="AlphaFoldDB" id="A0A8J6PSZ6"/>
<comment type="caution">
    <text evidence="3">The sequence shown here is derived from an EMBL/GenBank/DDBJ whole genome shotgun (WGS) entry which is preliminary data.</text>
</comment>
<evidence type="ECO:0000313" key="3">
    <source>
        <dbReference type="EMBL" id="MBD0414629.1"/>
    </source>
</evidence>
<evidence type="ECO:0000256" key="1">
    <source>
        <dbReference type="SAM" id="MobiDB-lite"/>
    </source>
</evidence>
<feature type="chain" id="PRO_5035225090" description="Antifreeze protein" evidence="2">
    <location>
        <begin position="29"/>
        <end position="129"/>
    </location>
</feature>
<dbReference type="RefSeq" id="WP_188164061.1">
    <property type="nucleotide sequence ID" value="NZ_JACVVX010000002.1"/>
</dbReference>
<evidence type="ECO:0000256" key="2">
    <source>
        <dbReference type="SAM" id="SignalP"/>
    </source>
</evidence>